<dbReference type="RefSeq" id="WP_309850934.1">
    <property type="nucleotide sequence ID" value="NZ_BAAAIU010000003.1"/>
</dbReference>
<proteinExistence type="predicted"/>
<comment type="caution">
    <text evidence="1">The sequence shown here is derived from an EMBL/GenBank/DDBJ whole genome shotgun (WGS) entry which is preliminary data.</text>
</comment>
<dbReference type="Proteomes" id="UP001247307">
    <property type="component" value="Unassembled WGS sequence"/>
</dbReference>
<keyword evidence="2" id="KW-1185">Reference proteome</keyword>
<name>A0AAE4C5D6_9MICC</name>
<dbReference type="AlphaFoldDB" id="A0AAE4C5D6"/>
<protein>
    <submittedName>
        <fullName evidence="1">Uncharacterized protein</fullName>
    </submittedName>
</protein>
<organism evidence="1 2">
    <name type="scientific">Falsarthrobacter nasiphocae</name>
    <dbReference type="NCBI Taxonomy" id="189863"/>
    <lineage>
        <taxon>Bacteria</taxon>
        <taxon>Bacillati</taxon>
        <taxon>Actinomycetota</taxon>
        <taxon>Actinomycetes</taxon>
        <taxon>Micrococcales</taxon>
        <taxon>Micrococcaceae</taxon>
        <taxon>Falsarthrobacter</taxon>
    </lineage>
</organism>
<dbReference type="EMBL" id="JAVDUI010000001">
    <property type="protein sequence ID" value="MDR6892236.1"/>
    <property type="molecule type" value="Genomic_DNA"/>
</dbReference>
<gene>
    <name evidence="1" type="ORF">J2S35_001176</name>
</gene>
<accession>A0AAE4C5D6</accession>
<evidence type="ECO:0000313" key="1">
    <source>
        <dbReference type="EMBL" id="MDR6892236.1"/>
    </source>
</evidence>
<sequence length="143" mass="15777">MSNRYTVITLNEPDPAALAWAVADINPDFYLVVSQEKQQWEVYDTDDTTLLFTVDAAYYVQVPGEIARLFGSTAGLNFEPLGGEQPTYWMDVNAVRGSERAEAAAAKFAQLCAHLGLGTAVQHGPVFTHLGEADELLRPEWKD</sequence>
<reference evidence="1" key="1">
    <citation type="submission" date="2023-07" db="EMBL/GenBank/DDBJ databases">
        <title>Sequencing the genomes of 1000 actinobacteria strains.</title>
        <authorList>
            <person name="Klenk H.-P."/>
        </authorList>
    </citation>
    <scope>NUCLEOTIDE SEQUENCE</scope>
    <source>
        <strain evidence="1">DSM 13988</strain>
    </source>
</reference>
<evidence type="ECO:0000313" key="2">
    <source>
        <dbReference type="Proteomes" id="UP001247307"/>
    </source>
</evidence>